<gene>
    <name evidence="2" type="ORF">BJ122_12113</name>
</gene>
<keyword evidence="1" id="KW-0472">Membrane</keyword>
<dbReference type="Proteomes" id="UP000248148">
    <property type="component" value="Unassembled WGS sequence"/>
</dbReference>
<evidence type="ECO:0000313" key="2">
    <source>
        <dbReference type="EMBL" id="PYF01443.1"/>
    </source>
</evidence>
<sequence>MPTEPRLIESATSRRFAVTRDWIGRVTSLFHRLTFRIKRGATPAETLQEIGLRWTIDDKSRQMLLQYAATKPGAAFIDEKLQAINRAAFHRSAFVFNALTQFLFVDLAAQLTLSLPTLKALAVLANLVLALVAHLEMRKNFNALVAGPNKLPKRRRFLGLMVNPKYNRAVKKSSKPYARAAWKEKSLYRLGYFINAGTIFLGSQFIVPLERLIFPIGFITGKITGLFTTLVIIFDVWRGVRAGEDSRLAREREVAVYRNLNI</sequence>
<accession>A0A318TA27</accession>
<keyword evidence="3" id="KW-1185">Reference proteome</keyword>
<dbReference type="AlphaFoldDB" id="A0A318TA27"/>
<protein>
    <submittedName>
        <fullName evidence="2">Uncharacterized protein</fullName>
    </submittedName>
</protein>
<evidence type="ECO:0000313" key="3">
    <source>
        <dbReference type="Proteomes" id="UP000248148"/>
    </source>
</evidence>
<dbReference type="OrthoDB" id="8436691at2"/>
<dbReference type="RefSeq" id="WP_110781977.1">
    <property type="nucleotide sequence ID" value="NZ_QJTI01000021.1"/>
</dbReference>
<dbReference type="EMBL" id="QJTI01000021">
    <property type="protein sequence ID" value="PYF01443.1"/>
    <property type="molecule type" value="Genomic_DNA"/>
</dbReference>
<name>A0A318TA27_9BRAD</name>
<keyword evidence="1" id="KW-0812">Transmembrane</keyword>
<keyword evidence="1" id="KW-1133">Transmembrane helix</keyword>
<feature type="transmembrane region" description="Helical" evidence="1">
    <location>
        <begin position="212"/>
        <end position="237"/>
    </location>
</feature>
<feature type="transmembrane region" description="Helical" evidence="1">
    <location>
        <begin position="187"/>
        <end position="206"/>
    </location>
</feature>
<reference evidence="2 3" key="1">
    <citation type="submission" date="2018-06" db="EMBL/GenBank/DDBJ databases">
        <title>Genomic Encyclopedia of Archaeal and Bacterial Type Strains, Phase II (KMG-II): from individual species to whole genera.</title>
        <authorList>
            <person name="Goeker M."/>
        </authorList>
    </citation>
    <scope>NUCLEOTIDE SEQUENCE [LARGE SCALE GENOMIC DNA]</scope>
    <source>
        <strain evidence="2 3">JCM 11668</strain>
    </source>
</reference>
<organism evidence="2 3">
    <name type="scientific">Rhodopseudomonas faecalis</name>
    <dbReference type="NCBI Taxonomy" id="99655"/>
    <lineage>
        <taxon>Bacteria</taxon>
        <taxon>Pseudomonadati</taxon>
        <taxon>Pseudomonadota</taxon>
        <taxon>Alphaproteobacteria</taxon>
        <taxon>Hyphomicrobiales</taxon>
        <taxon>Nitrobacteraceae</taxon>
        <taxon>Rhodopseudomonas</taxon>
    </lineage>
</organism>
<comment type="caution">
    <text evidence="2">The sequence shown here is derived from an EMBL/GenBank/DDBJ whole genome shotgun (WGS) entry which is preliminary data.</text>
</comment>
<feature type="transmembrane region" description="Helical" evidence="1">
    <location>
        <begin position="118"/>
        <end position="135"/>
    </location>
</feature>
<proteinExistence type="predicted"/>
<evidence type="ECO:0000256" key="1">
    <source>
        <dbReference type="SAM" id="Phobius"/>
    </source>
</evidence>